<reference evidence="1 2" key="1">
    <citation type="submission" date="2019-09" db="EMBL/GenBank/DDBJ databases">
        <authorList>
            <person name="Chandra G."/>
            <person name="Truman W A."/>
        </authorList>
    </citation>
    <scope>NUCLEOTIDE SEQUENCE [LARGE SCALE GENOMIC DNA]</scope>
    <source>
        <strain evidence="1">PS718</strain>
    </source>
</reference>
<organism evidence="1 2">
    <name type="scientific">Pseudomonas fluorescens</name>
    <dbReference type="NCBI Taxonomy" id="294"/>
    <lineage>
        <taxon>Bacteria</taxon>
        <taxon>Pseudomonadati</taxon>
        <taxon>Pseudomonadota</taxon>
        <taxon>Gammaproteobacteria</taxon>
        <taxon>Pseudomonadales</taxon>
        <taxon>Pseudomonadaceae</taxon>
        <taxon>Pseudomonas</taxon>
    </lineage>
</organism>
<accession>A0A5E7A2L8</accession>
<evidence type="ECO:0000313" key="1">
    <source>
        <dbReference type="EMBL" id="VVN72305.1"/>
    </source>
</evidence>
<dbReference type="AlphaFoldDB" id="A0A5E7A2L8"/>
<gene>
    <name evidence="1" type="ORF">PS718_00496</name>
</gene>
<sequence length="178" mass="19805">MVPPASQKRAQLAEYYTVENDAESQNRDFPIRLLEQLKRLRSESFSGVGLVFYSHLDELPSTPLGHRTAMKPDLPTSGFEEIACMLAKVSDHGSPWHDGFHMIDMKSQTLTHLSQFLAPPLEVLARLPEDRPNGARQMTALLTSLIPGITYVGVLSTGDEIVVYENGKILARATEKNE</sequence>
<name>A0A5E7A2L8_PSEFL</name>
<evidence type="ECO:0000313" key="2">
    <source>
        <dbReference type="Proteomes" id="UP000325375"/>
    </source>
</evidence>
<dbReference type="EMBL" id="CABVHX010000002">
    <property type="protein sequence ID" value="VVN72305.1"/>
    <property type="molecule type" value="Genomic_DNA"/>
</dbReference>
<proteinExistence type="predicted"/>
<dbReference type="Proteomes" id="UP000325375">
    <property type="component" value="Unassembled WGS sequence"/>
</dbReference>
<protein>
    <recommendedName>
        <fullName evidence="3">DAC domain-containing protein</fullName>
    </recommendedName>
</protein>
<evidence type="ECO:0008006" key="3">
    <source>
        <dbReference type="Google" id="ProtNLM"/>
    </source>
</evidence>